<dbReference type="RefSeq" id="WP_007582568.1">
    <property type="nucleotide sequence ID" value="NZ_AKAU01000088.1"/>
</dbReference>
<comment type="caution">
    <text evidence="2">The sequence shown here is derived from an EMBL/GenBank/DDBJ whole genome shotgun (WGS) entry which is preliminary data.</text>
</comment>
<keyword evidence="3" id="KW-1185">Reference proteome</keyword>
<reference evidence="2 3" key="1">
    <citation type="journal article" date="2012" name="J. Bacteriol.">
        <title>Draft Genome Sequence of the Soil Bacterium Burkholderia terrae Strain BS001, Which Interacts with Fungal Surface Structures.</title>
        <authorList>
            <person name="Nazir R."/>
            <person name="Hansen M.A."/>
            <person name="Sorensen S."/>
            <person name="van Elsas J.D."/>
        </authorList>
    </citation>
    <scope>NUCLEOTIDE SEQUENCE [LARGE SCALE GENOMIC DNA]</scope>
    <source>
        <strain evidence="2 3">BS001</strain>
    </source>
</reference>
<dbReference type="InterPro" id="IPR019251">
    <property type="entry name" value="DUF2231_TM"/>
</dbReference>
<name>A0ABP2PQ79_9BURK</name>
<dbReference type="EMBL" id="AKAU01000088">
    <property type="protein sequence ID" value="EIN00019.1"/>
    <property type="molecule type" value="Genomic_DNA"/>
</dbReference>
<evidence type="ECO:0000259" key="1">
    <source>
        <dbReference type="Pfam" id="PF09990"/>
    </source>
</evidence>
<accession>A0ABP2PQ79</accession>
<protein>
    <recommendedName>
        <fullName evidence="1">DUF2231 domain-containing protein</fullName>
    </recommendedName>
</protein>
<proteinExistence type="predicted"/>
<feature type="domain" description="DUF2231" evidence="1">
    <location>
        <begin position="10"/>
        <end position="36"/>
    </location>
</feature>
<dbReference type="Pfam" id="PF09990">
    <property type="entry name" value="DUF2231"/>
    <property type="match status" value="1"/>
</dbReference>
<evidence type="ECO:0000313" key="2">
    <source>
        <dbReference type="EMBL" id="EIN00019.1"/>
    </source>
</evidence>
<gene>
    <name evidence="2" type="ORF">WQE_16119</name>
</gene>
<organism evidence="2 3">
    <name type="scientific">Paraburkholderia hospita</name>
    <dbReference type="NCBI Taxonomy" id="169430"/>
    <lineage>
        <taxon>Bacteria</taxon>
        <taxon>Pseudomonadati</taxon>
        <taxon>Pseudomonadota</taxon>
        <taxon>Betaproteobacteria</taxon>
        <taxon>Burkholderiales</taxon>
        <taxon>Burkholderiaceae</taxon>
        <taxon>Paraburkholderia</taxon>
    </lineage>
</organism>
<dbReference type="Proteomes" id="UP000004980">
    <property type="component" value="Unassembled WGS sequence"/>
</dbReference>
<sequence>MHIPPSIWHHPIRPMLVVFPIGLWIFSRVCDVIRLTGGPGDTKPLTRD</sequence>
<evidence type="ECO:0000313" key="3">
    <source>
        <dbReference type="Proteomes" id="UP000004980"/>
    </source>
</evidence>